<dbReference type="AlphaFoldDB" id="X1TA81"/>
<feature type="non-terminal residue" evidence="1">
    <location>
        <position position="276"/>
    </location>
</feature>
<evidence type="ECO:0000313" key="1">
    <source>
        <dbReference type="EMBL" id="GAJ02243.1"/>
    </source>
</evidence>
<feature type="non-terminal residue" evidence="1">
    <location>
        <position position="1"/>
    </location>
</feature>
<accession>X1TA81</accession>
<comment type="caution">
    <text evidence="1">The sequence shown here is derived from an EMBL/GenBank/DDBJ whole genome shotgun (WGS) entry which is preliminary data.</text>
</comment>
<gene>
    <name evidence="1" type="ORF">S12H4_32163</name>
</gene>
<name>X1TA81_9ZZZZ</name>
<organism evidence="1">
    <name type="scientific">marine sediment metagenome</name>
    <dbReference type="NCBI Taxonomy" id="412755"/>
    <lineage>
        <taxon>unclassified sequences</taxon>
        <taxon>metagenomes</taxon>
        <taxon>ecological metagenomes</taxon>
    </lineage>
</organism>
<proteinExistence type="predicted"/>
<reference evidence="1" key="1">
    <citation type="journal article" date="2014" name="Front. Microbiol.">
        <title>High frequency of phylogenetically diverse reductive dehalogenase-homologous genes in deep subseafloor sedimentary metagenomes.</title>
        <authorList>
            <person name="Kawai M."/>
            <person name="Futagami T."/>
            <person name="Toyoda A."/>
            <person name="Takaki Y."/>
            <person name="Nishi S."/>
            <person name="Hori S."/>
            <person name="Arai W."/>
            <person name="Tsubouchi T."/>
            <person name="Morono Y."/>
            <person name="Uchiyama I."/>
            <person name="Ito T."/>
            <person name="Fujiyama A."/>
            <person name="Inagaki F."/>
            <person name="Takami H."/>
        </authorList>
    </citation>
    <scope>NUCLEOTIDE SEQUENCE</scope>
    <source>
        <strain evidence="1">Expedition CK06-06</strain>
    </source>
</reference>
<sequence>FEVTFPKGFDREGEYSLAVRLYAGPTLPINKMTLPPFPPVATEETTFIVAGEAPPEEIVGFRDFKIISYSKNGGAPVTPPGTLELELGDRCRVNLGFEHKGPIVVRKLHAAIWTPQPWDPHDEILAAEKSFSVPAATDWELGEEYIDIVITSDINPGTYGLYAKLMGVPGPDIFSQFLEDVITITGVPVKGEFRNFGITGWAPDPAVLNIGDSLTVTHHFEYKGPRYTTADIHTAIGAIREIWPHDFDEILAKSVSVAAFGPNEDWMGYDVDVTIP</sequence>
<protein>
    <submittedName>
        <fullName evidence="1">Uncharacterized protein</fullName>
    </submittedName>
</protein>
<dbReference type="EMBL" id="BARW01018837">
    <property type="protein sequence ID" value="GAJ02243.1"/>
    <property type="molecule type" value="Genomic_DNA"/>
</dbReference>